<dbReference type="EMBL" id="OOFM01000003">
    <property type="protein sequence ID" value="SPL62528.1"/>
    <property type="molecule type" value="Genomic_DNA"/>
</dbReference>
<dbReference type="CDD" id="cd22231">
    <property type="entry name" value="RHH_NikR_HicB-like"/>
    <property type="match status" value="1"/>
</dbReference>
<gene>
    <name evidence="3" type="ORF">OHAE_5135</name>
</gene>
<name>A0A2P9HEK3_9HYPH</name>
<dbReference type="Pfam" id="PF03693">
    <property type="entry name" value="ParD_antitoxin"/>
    <property type="match status" value="1"/>
</dbReference>
<dbReference type="SUPFAM" id="SSF47598">
    <property type="entry name" value="Ribbon-helix-helix"/>
    <property type="match status" value="1"/>
</dbReference>
<dbReference type="GO" id="GO:0006355">
    <property type="term" value="P:regulation of DNA-templated transcription"/>
    <property type="evidence" value="ECO:0007669"/>
    <property type="project" value="InterPro"/>
</dbReference>
<dbReference type="InterPro" id="IPR022789">
    <property type="entry name" value="ParD"/>
</dbReference>
<keyword evidence="2" id="KW-1277">Toxin-antitoxin system</keyword>
<evidence type="ECO:0000313" key="4">
    <source>
        <dbReference type="Proteomes" id="UP000246073"/>
    </source>
</evidence>
<dbReference type="PANTHER" id="PTHR36582:SF2">
    <property type="entry name" value="ANTITOXIN PARD"/>
    <property type="match status" value="1"/>
</dbReference>
<dbReference type="PANTHER" id="PTHR36582">
    <property type="entry name" value="ANTITOXIN PARD"/>
    <property type="match status" value="1"/>
</dbReference>
<accession>A0A2P9HEK3</accession>
<organism evidence="3 4">
    <name type="scientific">Ochrobactrum soli</name>
    <dbReference type="NCBI Taxonomy" id="2448455"/>
    <lineage>
        <taxon>Bacteria</taxon>
        <taxon>Pseudomonadati</taxon>
        <taxon>Pseudomonadota</taxon>
        <taxon>Alphaproteobacteria</taxon>
        <taxon>Hyphomicrobiales</taxon>
        <taxon>Brucellaceae</taxon>
        <taxon>Brucella/Ochrobactrum group</taxon>
        <taxon>Ochrobactrum</taxon>
    </lineage>
</organism>
<comment type="similarity">
    <text evidence="1">Belongs to the ParD antitoxin family.</text>
</comment>
<dbReference type="NCBIfam" id="TIGR02606">
    <property type="entry name" value="antidote_CC2985"/>
    <property type="match status" value="1"/>
</dbReference>
<dbReference type="Proteomes" id="UP000246073">
    <property type="component" value="Unassembled WGS sequence"/>
</dbReference>
<evidence type="ECO:0000256" key="2">
    <source>
        <dbReference type="ARBA" id="ARBA00022649"/>
    </source>
</evidence>
<sequence length="91" mass="10074">MISADLGKQLENYIQQLVETGRYGSKSEVLREGVRLVQDRETKLAALDASIMRGMADADAGHTRPAGEVLDRLDAKYRAMAKRNETPEEPA</sequence>
<dbReference type="Gene3D" id="6.10.10.120">
    <property type="entry name" value="Antitoxin ParD1-like"/>
    <property type="match status" value="1"/>
</dbReference>
<dbReference type="AlphaFoldDB" id="A0A2P9HEK3"/>
<protein>
    <recommendedName>
        <fullName evidence="5">ParD protein (Antitoxin to ParE)</fullName>
    </recommendedName>
</protein>
<proteinExistence type="inferred from homology"/>
<dbReference type="InterPro" id="IPR038296">
    <property type="entry name" value="ParD_sf"/>
</dbReference>
<dbReference type="InterPro" id="IPR010985">
    <property type="entry name" value="Ribbon_hlx_hlx"/>
</dbReference>
<reference evidence="4" key="1">
    <citation type="submission" date="2017-12" db="EMBL/GenBank/DDBJ databases">
        <authorList>
            <person name="Diaz M."/>
        </authorList>
    </citation>
    <scope>NUCLEOTIDE SEQUENCE [LARGE SCALE GENOMIC DNA]</scope>
    <source>
        <strain evidence="4">FI11154</strain>
    </source>
</reference>
<evidence type="ECO:0000313" key="3">
    <source>
        <dbReference type="EMBL" id="SPL62528.1"/>
    </source>
</evidence>
<evidence type="ECO:0008006" key="5">
    <source>
        <dbReference type="Google" id="ProtNLM"/>
    </source>
</evidence>
<dbReference type="RefSeq" id="WP_109366662.1">
    <property type="nucleotide sequence ID" value="NZ_OOFM01000003.1"/>
</dbReference>
<evidence type="ECO:0000256" key="1">
    <source>
        <dbReference type="ARBA" id="ARBA00008580"/>
    </source>
</evidence>